<gene>
    <name evidence="1" type="ORF">SO694_00012468</name>
</gene>
<organism evidence="1 2">
    <name type="scientific">Aureococcus anophagefferens</name>
    <name type="common">Harmful bloom alga</name>
    <dbReference type="NCBI Taxonomy" id="44056"/>
    <lineage>
        <taxon>Eukaryota</taxon>
        <taxon>Sar</taxon>
        <taxon>Stramenopiles</taxon>
        <taxon>Ochrophyta</taxon>
        <taxon>Pelagophyceae</taxon>
        <taxon>Pelagomonadales</taxon>
        <taxon>Pelagomonadaceae</taxon>
        <taxon>Aureococcus</taxon>
    </lineage>
</organism>
<name>A0ABR1G1T8_AURAN</name>
<dbReference type="Gene3D" id="3.90.180.10">
    <property type="entry name" value="Medium-chain alcohol dehydrogenases, catalytic domain"/>
    <property type="match status" value="1"/>
</dbReference>
<keyword evidence="2" id="KW-1185">Reference proteome</keyword>
<dbReference type="InterPro" id="IPR047109">
    <property type="entry name" value="CAD-like"/>
</dbReference>
<dbReference type="Pfam" id="PF00107">
    <property type="entry name" value="ADH_zinc_N"/>
    <property type="match status" value="1"/>
</dbReference>
<dbReference type="KEGG" id="aaf:AURANDRAFT_20744"/>
<dbReference type="GO" id="GO:0016616">
    <property type="term" value="F:oxidoreductase activity, acting on the CH-OH group of donors, NAD or NADP as acceptor"/>
    <property type="evidence" value="ECO:0007669"/>
    <property type="project" value="InterPro"/>
</dbReference>
<dbReference type="GO" id="GO:0008270">
    <property type="term" value="F:zinc ion binding"/>
    <property type="evidence" value="ECO:0007669"/>
    <property type="project" value="InterPro"/>
</dbReference>
<dbReference type="Pfam" id="PF08240">
    <property type="entry name" value="ADH_N"/>
    <property type="match status" value="1"/>
</dbReference>
<dbReference type="Gene3D" id="3.40.50.720">
    <property type="entry name" value="NAD(P)-binding Rossmann-like Domain"/>
    <property type="match status" value="1"/>
</dbReference>
<accession>A0ABR1G1T8</accession>
<dbReference type="EMBL" id="JBBJCI010000145">
    <property type="protein sequence ID" value="KAK7242388.1"/>
    <property type="molecule type" value="Genomic_DNA"/>
</dbReference>
<reference evidence="1 2" key="1">
    <citation type="submission" date="2024-03" db="EMBL/GenBank/DDBJ databases">
        <title>Aureococcus anophagefferens CCMP1851 and Kratosvirus quantuckense: Draft genome of a second virus-susceptible host strain in the model system.</title>
        <authorList>
            <person name="Chase E."/>
            <person name="Truchon A.R."/>
            <person name="Schepens W."/>
            <person name="Wilhelm S.W."/>
        </authorList>
    </citation>
    <scope>NUCLEOTIDE SEQUENCE [LARGE SCALE GENOMIC DNA]</scope>
    <source>
        <strain evidence="1 2">CCMP1851</strain>
    </source>
</reference>
<dbReference type="InterPro" id="IPR036291">
    <property type="entry name" value="NAD(P)-bd_dom_sf"/>
</dbReference>
<dbReference type="PROSITE" id="PS00059">
    <property type="entry name" value="ADH_ZINC"/>
    <property type="match status" value="1"/>
</dbReference>
<comment type="caution">
    <text evidence="1">The sequence shown here is derived from an EMBL/GenBank/DDBJ whole genome shotgun (WGS) entry which is preliminary data.</text>
</comment>
<dbReference type="PANTHER" id="PTHR42683">
    <property type="entry name" value="ALDEHYDE REDUCTASE"/>
    <property type="match status" value="1"/>
</dbReference>
<sequence length="358" mass="37720">MATPRTAQCWAASAPKEKLHKTAVELAPLGHNGVEVKVTHCAICGSDVHLLEADGGYADFGAWPKKQVCGHEIVGKVTGVGAGVGHLAVGQRVGVGWQNGACHDCEWCLNGDEQLCPAVSCTCCEGQVGGFADYVRLADARFAYALPDSLDSAKTAPLLCGGQTVWTPLRQQAKRDDRVGILGLGGLGSMALTFAGKMGFRRVVAVSSSGAKKDKALALGATDYCDHSSAEDLAKFAASLDFLLVTLATTRELPDVGKFFALLRPRGTACFVGMCPPITADVFTLGFTMNNITTSNTGGRKDMRDMLDFCAHHGIGATIETRPMDDVNAALEDLKTSHGIVRYVLCNDVDDEPIATAG</sequence>
<dbReference type="InterPro" id="IPR013149">
    <property type="entry name" value="ADH-like_C"/>
</dbReference>
<protein>
    <submittedName>
        <fullName evidence="1">Sinapyl alcohol dehydrogenase</fullName>
    </submittedName>
</protein>
<dbReference type="InterPro" id="IPR013154">
    <property type="entry name" value="ADH-like_N"/>
</dbReference>
<dbReference type="CDD" id="cd05283">
    <property type="entry name" value="CAD1"/>
    <property type="match status" value="1"/>
</dbReference>
<evidence type="ECO:0000313" key="2">
    <source>
        <dbReference type="Proteomes" id="UP001363151"/>
    </source>
</evidence>
<dbReference type="InterPro" id="IPR002328">
    <property type="entry name" value="ADH_Zn_CS"/>
</dbReference>
<dbReference type="Proteomes" id="UP001363151">
    <property type="component" value="Unassembled WGS sequence"/>
</dbReference>
<dbReference type="SUPFAM" id="SSF51735">
    <property type="entry name" value="NAD(P)-binding Rossmann-fold domains"/>
    <property type="match status" value="1"/>
</dbReference>
<dbReference type="SUPFAM" id="SSF50129">
    <property type="entry name" value="GroES-like"/>
    <property type="match status" value="1"/>
</dbReference>
<proteinExistence type="predicted"/>
<evidence type="ECO:0000313" key="1">
    <source>
        <dbReference type="EMBL" id="KAK7242388.1"/>
    </source>
</evidence>
<dbReference type="InterPro" id="IPR011032">
    <property type="entry name" value="GroES-like_sf"/>
</dbReference>